<dbReference type="InterPro" id="IPR022920">
    <property type="entry name" value="Disulphide_bond_form_DsbB"/>
</dbReference>
<dbReference type="InterPro" id="IPR050183">
    <property type="entry name" value="DsbB"/>
</dbReference>
<keyword evidence="4 14" id="KW-1003">Cell membrane</keyword>
<dbReference type="SUPFAM" id="SSF158442">
    <property type="entry name" value="DsbB-like"/>
    <property type="match status" value="1"/>
</dbReference>
<evidence type="ECO:0000256" key="1">
    <source>
        <dbReference type="ARBA" id="ARBA00004429"/>
    </source>
</evidence>
<keyword evidence="9 14" id="KW-0560">Oxidoreductase</keyword>
<evidence type="ECO:0000256" key="9">
    <source>
        <dbReference type="ARBA" id="ARBA00023002"/>
    </source>
</evidence>
<dbReference type="PANTHER" id="PTHR36570:SF3">
    <property type="entry name" value="DISULFIDE BOND FORMATION PROTEIN B"/>
    <property type="match status" value="1"/>
</dbReference>
<keyword evidence="3 14" id="KW-0813">Transport</keyword>
<keyword evidence="8 14" id="KW-1133">Transmembrane helix</keyword>
<gene>
    <name evidence="14" type="primary">dsbB</name>
    <name evidence="16" type="ORF">BPMI_03325c</name>
</gene>
<evidence type="ECO:0000256" key="5">
    <source>
        <dbReference type="ARBA" id="ARBA00022519"/>
    </source>
</evidence>
<evidence type="ECO:0000256" key="14">
    <source>
        <dbReference type="HAMAP-Rule" id="MF_00286"/>
    </source>
</evidence>
<dbReference type="Pfam" id="PF02600">
    <property type="entry name" value="DsbB"/>
    <property type="match status" value="1"/>
</dbReference>
<feature type="topological domain" description="Cytoplasmic" evidence="14">
    <location>
        <begin position="180"/>
        <end position="185"/>
    </location>
</feature>
<protein>
    <recommendedName>
        <fullName evidence="14">Disulfide bond formation protein B</fullName>
    </recommendedName>
    <alternativeName>
        <fullName evidence="14">Disulfide oxidoreductase</fullName>
    </alternativeName>
</protein>
<comment type="similarity">
    <text evidence="2 14">Belongs to the DsbB family.</text>
</comment>
<dbReference type="HAMAP" id="MF_00286">
    <property type="entry name" value="DsbB"/>
    <property type="match status" value="1"/>
</dbReference>
<comment type="subcellular location">
    <subcellularLocation>
        <location evidence="1">Cell inner membrane</location>
        <topology evidence="1">Multi-pass membrane protein</topology>
    </subcellularLocation>
    <subcellularLocation>
        <location evidence="14">Cell membrane</location>
        <topology evidence="14">Multi-pass membrane protein</topology>
    </subcellularLocation>
</comment>
<evidence type="ECO:0000256" key="13">
    <source>
        <dbReference type="ARBA" id="ARBA00023284"/>
    </source>
</evidence>
<dbReference type="InterPro" id="IPR003752">
    <property type="entry name" value="DiS_bond_form_DsbB/BdbC"/>
</dbReference>
<keyword evidence="5" id="KW-0997">Cell inner membrane</keyword>
<dbReference type="NCBIfam" id="NF002552">
    <property type="entry name" value="PRK02110.1"/>
    <property type="match status" value="1"/>
</dbReference>
<evidence type="ECO:0000256" key="7">
    <source>
        <dbReference type="ARBA" id="ARBA00022982"/>
    </source>
</evidence>
<feature type="topological domain" description="Periplasmic" evidence="14">
    <location>
        <begin position="146"/>
        <end position="163"/>
    </location>
</feature>
<evidence type="ECO:0000256" key="4">
    <source>
        <dbReference type="ARBA" id="ARBA00022475"/>
    </source>
</evidence>
<evidence type="ECO:0000256" key="15">
    <source>
        <dbReference type="SAM" id="Phobius"/>
    </source>
</evidence>
<feature type="transmembrane region" description="Helical" evidence="15">
    <location>
        <begin position="190"/>
        <end position="207"/>
    </location>
</feature>
<organism evidence="16 17">
    <name type="scientific">Candidatus Burkholderia pumila</name>
    <dbReference type="NCBI Taxonomy" id="1090375"/>
    <lineage>
        <taxon>Bacteria</taxon>
        <taxon>Pseudomonadati</taxon>
        <taxon>Pseudomonadota</taxon>
        <taxon>Betaproteobacteria</taxon>
        <taxon>Burkholderiales</taxon>
        <taxon>Burkholderiaceae</taxon>
        <taxon>Burkholderia</taxon>
    </lineage>
</organism>
<evidence type="ECO:0000256" key="10">
    <source>
        <dbReference type="ARBA" id="ARBA00023136"/>
    </source>
</evidence>
<feature type="transmembrane region" description="Helical" evidence="15">
    <location>
        <begin position="160"/>
        <end position="178"/>
    </location>
</feature>
<dbReference type="Gene3D" id="1.20.1550.10">
    <property type="entry name" value="DsbB-like"/>
    <property type="match status" value="1"/>
</dbReference>
<comment type="caution">
    <text evidence="16">The sequence shown here is derived from an EMBL/GenBank/DDBJ whole genome shotgun (WGS) entry which is preliminary data.</text>
</comment>
<evidence type="ECO:0000256" key="6">
    <source>
        <dbReference type="ARBA" id="ARBA00022692"/>
    </source>
</evidence>
<evidence type="ECO:0000256" key="11">
    <source>
        <dbReference type="ARBA" id="ARBA00023157"/>
    </source>
</evidence>
<reference evidence="16 17" key="1">
    <citation type="submission" date="2015-06" db="EMBL/GenBank/DDBJ databases">
        <title>Comparative genomics of Burkholderia leaf nodule symbionts.</title>
        <authorList>
            <person name="Carlier A."/>
            <person name="Eberl L."/>
            <person name="Pinto-Carbo M."/>
        </authorList>
    </citation>
    <scope>NUCLEOTIDE SEQUENCE [LARGE SCALE GENOMIC DNA]</scope>
    <source>
        <strain evidence="16 17">UZHbot3</strain>
    </source>
</reference>
<name>A0ABR5HNR1_9BURK</name>
<evidence type="ECO:0000256" key="8">
    <source>
        <dbReference type="ARBA" id="ARBA00022989"/>
    </source>
</evidence>
<sequence length="287" mass="31995">MRNLFTRTNALILRNPTAFNFLDACTLLTAVSSARRCAGEPHARGRAEFRRAAVYWARGGSDVGDAAVSVDLPTPSGRFLEMCVRARIHHGLTQLRYILSNRHETMNNSLHHFTMHQDDRSLRREQRLLTLLSFICLGLVGGALYLQFVHGEDPCPLCIIQRYFFVLIAVFAFLGAGFNNWRGIALLERLVAISALGGLITAVRHIFVQSHPGFSCGFDALQPIVDSLPPARWLPQVFKVAGLCETPPYPPIFGLSLPQWSLIAFAIIFVLVMISLHVKRKARSTVC</sequence>
<evidence type="ECO:0000256" key="3">
    <source>
        <dbReference type="ARBA" id="ARBA00022448"/>
    </source>
</evidence>
<evidence type="ECO:0000256" key="2">
    <source>
        <dbReference type="ARBA" id="ARBA00008823"/>
    </source>
</evidence>
<evidence type="ECO:0000313" key="16">
    <source>
        <dbReference type="EMBL" id="KMQ81018.1"/>
    </source>
</evidence>
<proteinExistence type="inferred from homology"/>
<dbReference type="PANTHER" id="PTHR36570">
    <property type="entry name" value="DISULFIDE BOND FORMATION PROTEIN B"/>
    <property type="match status" value="1"/>
</dbReference>
<keyword evidence="6 14" id="KW-0812">Transmembrane</keyword>
<keyword evidence="10 14" id="KW-0472">Membrane</keyword>
<keyword evidence="12 14" id="KW-0143">Chaperone</keyword>
<comment type="caution">
    <text evidence="14">Lacks conserved residue(s) required for the propagation of feature annotation.</text>
</comment>
<comment type="function">
    <text evidence="14">Required for disulfide bond formation in some periplasmic proteins. Acts by oxidizing the DsbA protein.</text>
</comment>
<dbReference type="Proteomes" id="UP000242951">
    <property type="component" value="Unassembled WGS sequence"/>
</dbReference>
<keyword evidence="11 14" id="KW-1015">Disulfide bond</keyword>
<dbReference type="EMBL" id="LELG01000018">
    <property type="protein sequence ID" value="KMQ81018.1"/>
    <property type="molecule type" value="Genomic_DNA"/>
</dbReference>
<evidence type="ECO:0000313" key="17">
    <source>
        <dbReference type="Proteomes" id="UP000242951"/>
    </source>
</evidence>
<feature type="transmembrane region" description="Helical" evidence="15">
    <location>
        <begin position="257"/>
        <end position="276"/>
    </location>
</feature>
<feature type="transmembrane region" description="Helical" evidence="15">
    <location>
        <begin position="128"/>
        <end position="148"/>
    </location>
</feature>
<dbReference type="InterPro" id="IPR023380">
    <property type="entry name" value="DsbB-like_sf"/>
</dbReference>
<keyword evidence="17" id="KW-1185">Reference proteome</keyword>
<keyword evidence="13 14" id="KW-0676">Redox-active center</keyword>
<evidence type="ECO:0000256" key="12">
    <source>
        <dbReference type="ARBA" id="ARBA00023186"/>
    </source>
</evidence>
<feature type="topological domain" description="Cytoplasmic" evidence="14">
    <location>
        <begin position="1"/>
        <end position="128"/>
    </location>
</feature>
<feature type="disulfide bond" description="Redox-active" evidence="14">
    <location>
        <begin position="155"/>
        <end position="158"/>
    </location>
</feature>
<accession>A0ABR5HNR1</accession>
<feature type="topological domain" description="Cytoplasmic" evidence="14">
    <location>
        <begin position="279"/>
        <end position="287"/>
    </location>
</feature>
<keyword evidence="7 14" id="KW-0249">Electron transport</keyword>